<proteinExistence type="predicted"/>
<evidence type="ECO:0000313" key="1">
    <source>
        <dbReference type="EnsemblPlants" id="AVESA.00010b.r2.5DG0947890.1.CDS"/>
    </source>
</evidence>
<name>A0ACD5YEJ8_AVESA</name>
<sequence>MEGALGLVSTIGQLVGAEYSQLRGVTSQVAELRDELATMNALLRMQSEVDETTVDHFVREWMKQVRELAYDSEDCIHLYIFRIRCRQRDRFLAWSKRLLATLLPRRRLAGEIEALQARALAISDRHARYGVSREALSRSSPLVAPQLSAALSSGQAVRPANDDPVQLVGITEQAETLAKKLEKTEGVNDGSQKRKVLSIFGFGGLGKTTLAMEVCRQLDTVFQRQAQVSVSQAFDGRKDLQGLLQRVLQQIAKPKASNEEGIKQEDPLGSIDKMSLGELATKLKELLTNKRYLIVIDDVWTTSAWSSIISMLPENECHSRIIVTTRIQTVAKASCSDGDYLYQMEPLKEKKRLLSRWIAEGLVMEKRGLTQMEVAEACFDDLVSRGMITRCADIISYMHESKESCQVHDILLEVLVSKSLEANFASLAGGLYQGISYDRIRRLSVHGGGQEQQQGHNNNNKDSRGRKILAGRHGLGHGNNEEEIDVKHVRSLSMFDLGEHKLLERLGEFTLLRVLDLEGSKGLKNRHMEDICRMYLMRFLSLKGTDISVMPQEVGKLEHLQTLDVSETLLPGLPDSVTDLHQLERLLFTHKSEWFTMWKAPTGLSKMKALREASCVVIKDNIQAAQEIGDLEQLGGLFVYLDESSSNHAEVRRNLASSLSRTNSLRWLIVGDISDNLNTLDYLFELSSPPPLVEFLRFAGGFSKFPEWVGSLTHLVEFTISWGRLHGDQLFDVLSKAESLKTITLQAEFYDGLELVARTSQKFRVLKNLRVTSHTRFPEDFRFEQGSMPTLETLVVNFHYEDKSIDGIQHLTSLKEVQLKGSNNNSAIKHTLKRLKIQSDGPSKPNQFIVGVQYD</sequence>
<protein>
    <submittedName>
        <fullName evidence="1">Uncharacterized protein</fullName>
    </submittedName>
</protein>
<reference evidence="1" key="2">
    <citation type="submission" date="2025-09" db="UniProtKB">
        <authorList>
            <consortium name="EnsemblPlants"/>
        </authorList>
    </citation>
    <scope>IDENTIFICATION</scope>
</reference>
<evidence type="ECO:0000313" key="2">
    <source>
        <dbReference type="Proteomes" id="UP001732700"/>
    </source>
</evidence>
<organism evidence="1 2">
    <name type="scientific">Avena sativa</name>
    <name type="common">Oat</name>
    <dbReference type="NCBI Taxonomy" id="4498"/>
    <lineage>
        <taxon>Eukaryota</taxon>
        <taxon>Viridiplantae</taxon>
        <taxon>Streptophyta</taxon>
        <taxon>Embryophyta</taxon>
        <taxon>Tracheophyta</taxon>
        <taxon>Spermatophyta</taxon>
        <taxon>Magnoliopsida</taxon>
        <taxon>Liliopsida</taxon>
        <taxon>Poales</taxon>
        <taxon>Poaceae</taxon>
        <taxon>BOP clade</taxon>
        <taxon>Pooideae</taxon>
        <taxon>Poodae</taxon>
        <taxon>Poeae</taxon>
        <taxon>Poeae Chloroplast Group 1 (Aveneae type)</taxon>
        <taxon>Aveninae</taxon>
        <taxon>Avena</taxon>
    </lineage>
</organism>
<dbReference type="Proteomes" id="UP001732700">
    <property type="component" value="Chromosome 5D"/>
</dbReference>
<dbReference type="EnsemblPlants" id="AVESA.00010b.r2.5DG0947890.1">
    <property type="protein sequence ID" value="AVESA.00010b.r2.5DG0947890.1.CDS"/>
    <property type="gene ID" value="AVESA.00010b.r2.5DG0947890"/>
</dbReference>
<reference evidence="1" key="1">
    <citation type="submission" date="2021-05" db="EMBL/GenBank/DDBJ databases">
        <authorList>
            <person name="Scholz U."/>
            <person name="Mascher M."/>
            <person name="Fiebig A."/>
        </authorList>
    </citation>
    <scope>NUCLEOTIDE SEQUENCE [LARGE SCALE GENOMIC DNA]</scope>
</reference>
<keyword evidence="2" id="KW-1185">Reference proteome</keyword>
<accession>A0ACD5YEJ8</accession>